<evidence type="ECO:0000313" key="13">
    <source>
        <dbReference type="EMBL" id="MSU09832.1"/>
    </source>
</evidence>
<keyword evidence="14" id="KW-1185">Reference proteome</keyword>
<name>A0A6I2ULG5_9FIRM</name>
<dbReference type="GO" id="GO:0003677">
    <property type="term" value="F:DNA binding"/>
    <property type="evidence" value="ECO:0007669"/>
    <property type="project" value="UniProtKB-KW"/>
</dbReference>
<evidence type="ECO:0000313" key="14">
    <source>
        <dbReference type="Proteomes" id="UP000433181"/>
    </source>
</evidence>
<dbReference type="Gene3D" id="3.90.1570.50">
    <property type="match status" value="1"/>
</dbReference>
<keyword evidence="8 11" id="KW-0378">Hydrolase</keyword>
<evidence type="ECO:0000256" key="11">
    <source>
        <dbReference type="RuleBase" id="RU364115"/>
    </source>
</evidence>
<dbReference type="InterPro" id="IPR055180">
    <property type="entry name" value="HsdR_RecA-like_helicase_dom_2"/>
</dbReference>
<evidence type="ECO:0000256" key="7">
    <source>
        <dbReference type="ARBA" id="ARBA00022759"/>
    </source>
</evidence>
<keyword evidence="10 11" id="KW-0238">DNA-binding</keyword>
<dbReference type="InterPro" id="IPR022625">
    <property type="entry name" value="TypeI_RM_Rsu_C"/>
</dbReference>
<dbReference type="InterPro" id="IPR014001">
    <property type="entry name" value="Helicase_ATP-bd"/>
</dbReference>
<gene>
    <name evidence="13" type="ORF">FYJ84_12705</name>
</gene>
<dbReference type="InterPro" id="IPR027417">
    <property type="entry name" value="P-loop_NTPase"/>
</dbReference>
<dbReference type="Proteomes" id="UP000433181">
    <property type="component" value="Unassembled WGS sequence"/>
</dbReference>
<dbReference type="GO" id="GO:0009035">
    <property type="term" value="F:type I site-specific deoxyribonuclease activity"/>
    <property type="evidence" value="ECO:0007669"/>
    <property type="project" value="UniProtKB-EC"/>
</dbReference>
<dbReference type="Gene3D" id="3.40.50.300">
    <property type="entry name" value="P-loop containing nucleotide triphosphate hydrolases"/>
    <property type="match status" value="2"/>
</dbReference>
<comment type="catalytic activity">
    <reaction evidence="1 11">
        <text>Endonucleolytic cleavage of DNA to give random double-stranded fragments with terminal 5'-phosphates, ATP is simultaneously hydrolyzed.</text>
        <dbReference type="EC" id="3.1.21.3"/>
    </reaction>
</comment>
<dbReference type="Pfam" id="PF12008">
    <property type="entry name" value="EcoR124_C"/>
    <property type="match status" value="1"/>
</dbReference>
<comment type="function">
    <text evidence="11">Subunit R is required for both nuclease and ATPase activities, but not for modification.</text>
</comment>
<proteinExistence type="inferred from homology"/>
<dbReference type="GeneID" id="96779784"/>
<comment type="subunit">
    <text evidence="3 11">The type I restriction/modification system is composed of three polypeptides R, M and S.</text>
</comment>
<dbReference type="GO" id="GO:0009307">
    <property type="term" value="P:DNA restriction-modification system"/>
    <property type="evidence" value="ECO:0007669"/>
    <property type="project" value="UniProtKB-KW"/>
</dbReference>
<evidence type="ECO:0000256" key="10">
    <source>
        <dbReference type="ARBA" id="ARBA00023125"/>
    </source>
</evidence>
<evidence type="ECO:0000256" key="8">
    <source>
        <dbReference type="ARBA" id="ARBA00022801"/>
    </source>
</evidence>
<dbReference type="InterPro" id="IPR051268">
    <property type="entry name" value="Type-I_R_enzyme_R_subunit"/>
</dbReference>
<dbReference type="InterPro" id="IPR040980">
    <property type="entry name" value="SWI2_SNF2"/>
</dbReference>
<protein>
    <recommendedName>
        <fullName evidence="11">Type I restriction enzyme endonuclease subunit</fullName>
        <shortName evidence="11">R protein</shortName>
        <ecNumber evidence="11">3.1.21.3</ecNumber>
    </recommendedName>
    <alternativeName>
        <fullName evidence="11">Type-1 restriction enzyme R protein</fullName>
    </alternativeName>
</protein>
<dbReference type="EMBL" id="VUNR01000036">
    <property type="protein sequence ID" value="MSU09832.1"/>
    <property type="molecule type" value="Genomic_DNA"/>
</dbReference>
<dbReference type="EC" id="3.1.21.3" evidence="11"/>
<dbReference type="SMART" id="SM00487">
    <property type="entry name" value="DEXDc"/>
    <property type="match status" value="1"/>
</dbReference>
<feature type="domain" description="Helicase ATP-binding" evidence="12">
    <location>
        <begin position="272"/>
        <end position="446"/>
    </location>
</feature>
<evidence type="ECO:0000259" key="12">
    <source>
        <dbReference type="PROSITE" id="PS51192"/>
    </source>
</evidence>
<reference evidence="13 14" key="1">
    <citation type="submission" date="2019-08" db="EMBL/GenBank/DDBJ databases">
        <title>In-depth cultivation of the pig gut microbiome towards novel bacterial diversity and tailored functional studies.</title>
        <authorList>
            <person name="Wylensek D."/>
            <person name="Hitch T.C.A."/>
            <person name="Clavel T."/>
        </authorList>
    </citation>
    <scope>NUCLEOTIDE SEQUENCE [LARGE SCALE GENOMIC DNA]</scope>
    <source>
        <strain evidence="13 14">WCA-693-APC-5D-A</strain>
    </source>
</reference>
<dbReference type="PANTHER" id="PTHR30195:SF16">
    <property type="entry name" value="TYPE I RESTRICTION ENZYME ENDONUCLEASE SUBUNIT"/>
    <property type="match status" value="1"/>
</dbReference>
<dbReference type="CDD" id="cd22332">
    <property type="entry name" value="HsdR_N"/>
    <property type="match status" value="1"/>
</dbReference>
<keyword evidence="4" id="KW-0540">Nuclease</keyword>
<dbReference type="InterPro" id="IPR004473">
    <property type="entry name" value="Restrct_endonuc_typeI_HsdR"/>
</dbReference>
<evidence type="ECO:0000256" key="9">
    <source>
        <dbReference type="ARBA" id="ARBA00022840"/>
    </source>
</evidence>
<dbReference type="AlphaFoldDB" id="A0A6I2ULG5"/>
<comment type="caution">
    <text evidence="13">The sequence shown here is derived from an EMBL/GenBank/DDBJ whole genome shotgun (WGS) entry which is preliminary data.</text>
</comment>
<dbReference type="Pfam" id="PF22679">
    <property type="entry name" value="T1R_D3-like"/>
    <property type="match status" value="1"/>
</dbReference>
<sequence length="1011" mass="116400">MAELEAAMEKNLIAQLTTGISQWTYRKDITTEEALWHNFREKLNQNNQAVLDGELLTDEEFGQIKNFMLEQAQTPYKAALWLAGENGEAVIPLVREDAAKGTIHLFAVSSREIAGGRSCYEVINQYVSAKEGSGDRERRFDVTLLINGMPMIQIELKNQNHPFMDAFRQIKKYKVQGKFKGLFGLVQMYVVTNGSNTRYIAADTGDRLNENFLTTWVDSSNHPVENYLQFARSVLRIPEAHQMIGFYSVLDAERKKLLLLRPYQIHAIEAVKKASGEGKSGFVWHTTGSGKTMTSYTVTKNLLTIPSVDKTIFLIDRKDLDQQTSTSFKAYAENDAVDIEDTQNIGELVRKLYSNDRIAIITTIQKLQILIKRYSSEAKKDSTKTKKFHGLRIGFVVDECHRTVTPETQRMIMNFFESSLWYGFTGTPIFKENMRARKGDLPRTTEGMFGPCLHKYTIREALHNKAVLGFQIEYKDTISYEQICVIGEQMGVGKKHELLVNEDRSKVTYTVMREVKVQDTDPYANDIHRMEVIDFIINKCAGKFRLSAERGDAYEAILTVKSISDAQCYYRLMKQFVAEGKVAEHVRSKLNDFPRIAITHTVTENDDDSIQNQQFMLEAMQDYNAMFGTNYGLDSQRAYNTDLNDRLARKKGQYRLRENQLDIVIVVDRLLTGFDAPPCGILFVDRPPMSYQNIIQAFSRTNRLYDRSKKYGMIVIFQRAEEYRKAVDEALWLYSNGGTNDVSAPPFAEIEQEFTEAISEIRKLAPAPEAVDNLLNDRAAMAKFVKQFQKLDKSFGEIQVYMEWADKDLERDYGISHQDFDDYLGKYQNVLEALKRSRDDDGDDVTIDIEYELETIRIEIIDYRYLMSLIQRHIPDEDQIIVEAVHDENIEKYIDQLAESNPGLAAVIRQFWEDMKAHPEAYKGMDAMNVIEQRIDNIINQQVDMLVKEWCVKKNEVLFVLENYKKSAPIVVGNDYEKFKQTHNMSKLMYKRKVKEAIAALAEKIKPLLDK</sequence>
<keyword evidence="6 11" id="KW-0680">Restriction system</keyword>
<dbReference type="Pfam" id="PF18766">
    <property type="entry name" value="SWI2_SNF2"/>
    <property type="match status" value="1"/>
</dbReference>
<evidence type="ECO:0000256" key="3">
    <source>
        <dbReference type="ARBA" id="ARBA00011296"/>
    </source>
</evidence>
<dbReference type="RefSeq" id="WP_154407994.1">
    <property type="nucleotide sequence ID" value="NZ_VUNR01000036.1"/>
</dbReference>
<dbReference type="PANTHER" id="PTHR30195">
    <property type="entry name" value="TYPE I SITE-SPECIFIC DEOXYRIBONUCLEASE PROTEIN SUBUNIT M AND R"/>
    <property type="match status" value="1"/>
</dbReference>
<dbReference type="PROSITE" id="PS51192">
    <property type="entry name" value="HELICASE_ATP_BIND_1"/>
    <property type="match status" value="1"/>
</dbReference>
<dbReference type="InterPro" id="IPR007409">
    <property type="entry name" value="Restrct_endonuc_type1_HsdR_N"/>
</dbReference>
<accession>A0A6I2ULG5</accession>
<dbReference type="CDD" id="cd18800">
    <property type="entry name" value="SF2_C_EcoR124I-like"/>
    <property type="match status" value="1"/>
</dbReference>
<dbReference type="GO" id="GO:0005524">
    <property type="term" value="F:ATP binding"/>
    <property type="evidence" value="ECO:0007669"/>
    <property type="project" value="UniProtKB-KW"/>
</dbReference>
<dbReference type="Gene3D" id="1.20.58.910">
    <property type="match status" value="1"/>
</dbReference>
<evidence type="ECO:0000256" key="5">
    <source>
        <dbReference type="ARBA" id="ARBA00022741"/>
    </source>
</evidence>
<comment type="similarity">
    <text evidence="2 11">Belongs to the HsdR family.</text>
</comment>
<evidence type="ECO:0000256" key="1">
    <source>
        <dbReference type="ARBA" id="ARBA00000851"/>
    </source>
</evidence>
<dbReference type="Pfam" id="PF04313">
    <property type="entry name" value="HSDR_N"/>
    <property type="match status" value="1"/>
</dbReference>
<evidence type="ECO:0000256" key="6">
    <source>
        <dbReference type="ARBA" id="ARBA00022747"/>
    </source>
</evidence>
<dbReference type="NCBIfam" id="TIGR00348">
    <property type="entry name" value="hsdR"/>
    <property type="match status" value="1"/>
</dbReference>
<evidence type="ECO:0000256" key="4">
    <source>
        <dbReference type="ARBA" id="ARBA00022722"/>
    </source>
</evidence>
<keyword evidence="5 11" id="KW-0547">Nucleotide-binding</keyword>
<organism evidence="13 14">
    <name type="scientific">Anaerovibrio slackiae</name>
    <dbReference type="NCBI Taxonomy" id="2652309"/>
    <lineage>
        <taxon>Bacteria</taxon>
        <taxon>Bacillati</taxon>
        <taxon>Bacillota</taxon>
        <taxon>Negativicutes</taxon>
        <taxon>Selenomonadales</taxon>
        <taxon>Selenomonadaceae</taxon>
        <taxon>Anaerovibrio</taxon>
    </lineage>
</organism>
<evidence type="ECO:0000256" key="2">
    <source>
        <dbReference type="ARBA" id="ARBA00008598"/>
    </source>
</evidence>
<dbReference type="SUPFAM" id="SSF52540">
    <property type="entry name" value="P-loop containing nucleoside triphosphate hydrolases"/>
    <property type="match status" value="2"/>
</dbReference>
<keyword evidence="7 13" id="KW-0255">Endonuclease</keyword>
<keyword evidence="9 11" id="KW-0067">ATP-binding</keyword>